<reference evidence="2" key="1">
    <citation type="submission" date="2017-03" db="EMBL/GenBank/DDBJ databases">
        <title>The mitochondrial genome of the carnivorous plant Utricularia reniformis (Lentibulariaceae): structure, comparative analysis and evolutionary landmarks.</title>
        <authorList>
            <person name="Silva S.R."/>
            <person name="Alvarenga D.O."/>
            <person name="Michael T.P."/>
            <person name="Miranda V.F.O."/>
            <person name="Varani A.M."/>
        </authorList>
    </citation>
    <scope>NUCLEOTIDE SEQUENCE</scope>
</reference>
<name>A0A1Y0B2F2_9LAMI</name>
<evidence type="ECO:0000313" key="2">
    <source>
        <dbReference type="EMBL" id="ART31571.1"/>
    </source>
</evidence>
<sequence>MVFLPPPRYSIKSSFLAIECISRIPYLVIPELFLLYIGSLK</sequence>
<keyword evidence="2" id="KW-0496">Mitochondrion</keyword>
<dbReference type="AlphaFoldDB" id="A0A1Y0B2F2"/>
<protein>
    <submittedName>
        <fullName evidence="2">Uncharacterized protein</fullName>
    </submittedName>
</protein>
<keyword evidence="1" id="KW-0472">Membrane</keyword>
<keyword evidence="1" id="KW-0812">Transmembrane</keyword>
<geneLocation type="mitochondrion" evidence="2"/>
<keyword evidence="1" id="KW-1133">Transmembrane helix</keyword>
<dbReference type="EMBL" id="KY774314">
    <property type="protein sequence ID" value="ART31571.1"/>
    <property type="molecule type" value="Genomic_DNA"/>
</dbReference>
<accession>A0A1Y0B2F2</accession>
<evidence type="ECO:0000256" key="1">
    <source>
        <dbReference type="SAM" id="Phobius"/>
    </source>
</evidence>
<feature type="transmembrane region" description="Helical" evidence="1">
    <location>
        <begin position="15"/>
        <end position="37"/>
    </location>
</feature>
<proteinExistence type="predicted"/>
<gene>
    <name evidence="2" type="ORF">AEK19_MT1375</name>
</gene>
<organism evidence="2">
    <name type="scientific">Utricularia reniformis</name>
    <dbReference type="NCBI Taxonomy" id="192314"/>
    <lineage>
        <taxon>Eukaryota</taxon>
        <taxon>Viridiplantae</taxon>
        <taxon>Streptophyta</taxon>
        <taxon>Embryophyta</taxon>
        <taxon>Tracheophyta</taxon>
        <taxon>Spermatophyta</taxon>
        <taxon>Magnoliopsida</taxon>
        <taxon>eudicotyledons</taxon>
        <taxon>Gunneridae</taxon>
        <taxon>Pentapetalae</taxon>
        <taxon>asterids</taxon>
        <taxon>lamiids</taxon>
        <taxon>Lamiales</taxon>
        <taxon>Lentibulariaceae</taxon>
        <taxon>Utricularia</taxon>
    </lineage>
</organism>